<keyword evidence="1" id="KW-1185">Reference proteome</keyword>
<protein>
    <submittedName>
        <fullName evidence="2 3">Uncharacterized protein</fullName>
    </submittedName>
</protein>
<organism evidence="1 2">
    <name type="scientific">Ditylenchus dipsaci</name>
    <dbReference type="NCBI Taxonomy" id="166011"/>
    <lineage>
        <taxon>Eukaryota</taxon>
        <taxon>Metazoa</taxon>
        <taxon>Ecdysozoa</taxon>
        <taxon>Nematoda</taxon>
        <taxon>Chromadorea</taxon>
        <taxon>Rhabditida</taxon>
        <taxon>Tylenchina</taxon>
        <taxon>Tylenchomorpha</taxon>
        <taxon>Sphaerularioidea</taxon>
        <taxon>Anguinidae</taxon>
        <taxon>Anguininae</taxon>
        <taxon>Ditylenchus</taxon>
    </lineage>
</organism>
<dbReference type="WBParaSite" id="jg11733">
    <property type="protein sequence ID" value="jg11733"/>
    <property type="gene ID" value="jg11733"/>
</dbReference>
<dbReference type="Proteomes" id="UP000887574">
    <property type="component" value="Unplaced"/>
</dbReference>
<dbReference type="AlphaFoldDB" id="A0A915CR61"/>
<proteinExistence type="predicted"/>
<accession>A0A915CR61</accession>
<sequence>MEIDSVYEQAVSQNVINPLMAHARKNEAYDIMAHSDLQTDIEVSFAIIDTLVYYGCFKKIEKSYKRTRSSLTVTIFE</sequence>
<evidence type="ECO:0000313" key="2">
    <source>
        <dbReference type="WBParaSite" id="jg11733"/>
    </source>
</evidence>
<evidence type="ECO:0000313" key="3">
    <source>
        <dbReference type="WBParaSite" id="jg21784"/>
    </source>
</evidence>
<dbReference type="WBParaSite" id="jg21784">
    <property type="protein sequence ID" value="jg21784"/>
    <property type="gene ID" value="jg21784"/>
</dbReference>
<reference evidence="2 3" key="1">
    <citation type="submission" date="2022-11" db="UniProtKB">
        <authorList>
            <consortium name="WormBaseParasite"/>
        </authorList>
    </citation>
    <scope>IDENTIFICATION</scope>
</reference>
<name>A0A915CR61_9BILA</name>
<evidence type="ECO:0000313" key="1">
    <source>
        <dbReference type="Proteomes" id="UP000887574"/>
    </source>
</evidence>